<dbReference type="CTD" id="83540"/>
<dbReference type="GO" id="GO:0044877">
    <property type="term" value="F:protein-containing complex binding"/>
    <property type="evidence" value="ECO:0007669"/>
    <property type="project" value="TreeGrafter"/>
</dbReference>
<organism evidence="14 15">
    <name type="scientific">Salmo trutta</name>
    <name type="common">Brown trout</name>
    <dbReference type="NCBI Taxonomy" id="8032"/>
    <lineage>
        <taxon>Eukaryota</taxon>
        <taxon>Metazoa</taxon>
        <taxon>Chordata</taxon>
        <taxon>Craniata</taxon>
        <taxon>Vertebrata</taxon>
        <taxon>Euteleostomi</taxon>
        <taxon>Actinopterygii</taxon>
        <taxon>Neopterygii</taxon>
        <taxon>Teleostei</taxon>
        <taxon>Protacanthopterygii</taxon>
        <taxon>Salmoniformes</taxon>
        <taxon>Salmonidae</taxon>
        <taxon>Salmoninae</taxon>
        <taxon>Salmo</taxon>
    </lineage>
</organism>
<dbReference type="Gene3D" id="1.10.418.60">
    <property type="entry name" value="Ncd80 complex, Nuf2 subunit"/>
    <property type="match status" value="1"/>
</dbReference>
<dbReference type="FunCoup" id="A0A673WC98">
    <property type="interactions" value="1566"/>
</dbReference>
<gene>
    <name evidence="14" type="primary">nuf2</name>
</gene>
<dbReference type="GO" id="GO:0051315">
    <property type="term" value="P:attachment of mitotic spindle microtubules to kinetochore"/>
    <property type="evidence" value="ECO:0007669"/>
    <property type="project" value="TreeGrafter"/>
</dbReference>
<feature type="coiled-coil region" evidence="12">
    <location>
        <begin position="201"/>
        <end position="274"/>
    </location>
</feature>
<dbReference type="RefSeq" id="XP_029630073.1">
    <property type="nucleotide sequence ID" value="XM_029774213.1"/>
</dbReference>
<evidence type="ECO:0000256" key="1">
    <source>
        <dbReference type="ARBA" id="ARBA00004123"/>
    </source>
</evidence>
<feature type="domain" description="Kinetochore protein Nuf2 N-terminal" evidence="13">
    <location>
        <begin position="4"/>
        <end position="144"/>
    </location>
</feature>
<evidence type="ECO:0000256" key="12">
    <source>
        <dbReference type="SAM" id="Coils"/>
    </source>
</evidence>
<dbReference type="GeneTree" id="ENSGT00390000004199"/>
<evidence type="ECO:0000256" key="3">
    <source>
        <dbReference type="ARBA" id="ARBA00005498"/>
    </source>
</evidence>
<dbReference type="Pfam" id="PF03800">
    <property type="entry name" value="Nuf2"/>
    <property type="match status" value="1"/>
</dbReference>
<dbReference type="InterPro" id="IPR038275">
    <property type="entry name" value="Nuf2_N_sf"/>
</dbReference>
<keyword evidence="10" id="KW-0131">Cell cycle</keyword>
<evidence type="ECO:0000256" key="8">
    <source>
        <dbReference type="ARBA" id="ARBA00023054"/>
    </source>
</evidence>
<keyword evidence="7" id="KW-0995">Kinetochore</keyword>
<reference evidence="14" key="2">
    <citation type="submission" date="2025-09" db="UniProtKB">
        <authorList>
            <consortium name="Ensembl"/>
        </authorList>
    </citation>
    <scope>IDENTIFICATION</scope>
</reference>
<evidence type="ECO:0000256" key="7">
    <source>
        <dbReference type="ARBA" id="ARBA00022838"/>
    </source>
</evidence>
<keyword evidence="11" id="KW-0137">Centromere</keyword>
<dbReference type="Ensembl" id="ENSSTUT00000006164.1">
    <property type="protein sequence ID" value="ENSSTUP00000005796.1"/>
    <property type="gene ID" value="ENSSTUG00000002880.1"/>
</dbReference>
<evidence type="ECO:0000256" key="10">
    <source>
        <dbReference type="ARBA" id="ARBA00023306"/>
    </source>
</evidence>
<dbReference type="GO" id="GO:0045132">
    <property type="term" value="P:meiotic chromosome segregation"/>
    <property type="evidence" value="ECO:0007669"/>
    <property type="project" value="TreeGrafter"/>
</dbReference>
<keyword evidence="6" id="KW-0498">Mitosis</keyword>
<evidence type="ECO:0000256" key="5">
    <source>
        <dbReference type="ARBA" id="ARBA00022618"/>
    </source>
</evidence>
<dbReference type="InterPro" id="IPR005549">
    <property type="entry name" value="Kinetochore_Nuf2_N"/>
</dbReference>
<dbReference type="OMA" id="YLKMEAH"/>
<dbReference type="Proteomes" id="UP000472277">
    <property type="component" value="Chromosome 14"/>
</dbReference>
<dbReference type="PANTHER" id="PTHR21650">
    <property type="entry name" value="MEMBRALIN/KINETOCHORE PROTEIN NUF2"/>
    <property type="match status" value="1"/>
</dbReference>
<dbReference type="GeneID" id="115207241"/>
<keyword evidence="4" id="KW-0158">Chromosome</keyword>
<dbReference type="GO" id="GO:0051301">
    <property type="term" value="P:cell division"/>
    <property type="evidence" value="ECO:0007669"/>
    <property type="project" value="UniProtKB-KW"/>
</dbReference>
<dbReference type="OrthoDB" id="8194677at2759"/>
<dbReference type="InParanoid" id="A0A673WC98"/>
<keyword evidence="15" id="KW-1185">Reference proteome</keyword>
<keyword evidence="9" id="KW-0539">Nucleus</keyword>
<proteinExistence type="inferred from homology"/>
<dbReference type="GO" id="GO:0031262">
    <property type="term" value="C:Ndc80 complex"/>
    <property type="evidence" value="ECO:0007669"/>
    <property type="project" value="InterPro"/>
</dbReference>
<keyword evidence="8 12" id="KW-0175">Coiled coil</keyword>
<evidence type="ECO:0000256" key="9">
    <source>
        <dbReference type="ARBA" id="ARBA00023242"/>
    </source>
</evidence>
<dbReference type="AlphaFoldDB" id="A0A673WC98"/>
<evidence type="ECO:0000256" key="11">
    <source>
        <dbReference type="ARBA" id="ARBA00023328"/>
    </source>
</evidence>
<dbReference type="GO" id="GO:0007052">
    <property type="term" value="P:mitotic spindle organization"/>
    <property type="evidence" value="ECO:0007669"/>
    <property type="project" value="TreeGrafter"/>
</dbReference>
<evidence type="ECO:0000313" key="15">
    <source>
        <dbReference type="Proteomes" id="UP000472277"/>
    </source>
</evidence>
<evidence type="ECO:0000256" key="2">
    <source>
        <dbReference type="ARBA" id="ARBA00004629"/>
    </source>
</evidence>
<comment type="similarity">
    <text evidence="3">Belongs to the NUF2 family.</text>
</comment>
<dbReference type="PANTHER" id="PTHR21650:SF2">
    <property type="entry name" value="KINETOCHORE PROTEIN NUF2"/>
    <property type="match status" value="1"/>
</dbReference>
<comment type="subcellular location">
    <subcellularLocation>
        <location evidence="2">Chromosome</location>
        <location evidence="2">Centromere</location>
        <location evidence="2">Kinetochore</location>
    </subcellularLocation>
    <subcellularLocation>
        <location evidence="1">Nucleus</location>
    </subcellularLocation>
</comment>
<reference evidence="14" key="1">
    <citation type="submission" date="2025-08" db="UniProtKB">
        <authorList>
            <consortium name="Ensembl"/>
        </authorList>
    </citation>
    <scope>IDENTIFICATION</scope>
</reference>
<evidence type="ECO:0000313" key="14">
    <source>
        <dbReference type="Ensembl" id="ENSSTUP00000005796.1"/>
    </source>
</evidence>
<dbReference type="GO" id="GO:0051383">
    <property type="term" value="P:kinetochore organization"/>
    <property type="evidence" value="ECO:0007669"/>
    <property type="project" value="TreeGrafter"/>
</dbReference>
<keyword evidence="5" id="KW-0132">Cell division</keyword>
<evidence type="ECO:0000256" key="6">
    <source>
        <dbReference type="ARBA" id="ARBA00022776"/>
    </source>
</evidence>
<name>A0A673WC98_SALTR</name>
<dbReference type="RefSeq" id="XP_029630072.1">
    <property type="nucleotide sequence ID" value="XM_029774212.1"/>
</dbReference>
<dbReference type="RefSeq" id="XP_029630074.1">
    <property type="nucleotide sequence ID" value="XM_029774214.1"/>
</dbReference>
<sequence length="454" mass="53226">MTENTFPVYKVDAIVTFFRTEVLTGQEAKHFTKNDLAPSPKPDAVQRLYMRILQLLYRFKPECHYMVPFSENIQHPQLHEWPTAVMSVYLRMRQFLRMCYVYDFSLNDLLAPKVKRTVTILSGIMNYLHFRKQRLDMTMGHQERFREDMDKLQAYSRGTKEAQKKMDKLTTIPPEQQAEARELDSALSDLQTNTMHQYQEVNAINENIAEWKTEMAEKSQKLTQLKVDVATLKENIGKLKSQIVESPEEMKIQMEKMKENVKNIKLAIETADERLVGLQSDVQGVTQSEADIQLIFKLLQDLQSSMNKTQQHQEEAQALVCVYEAQQKELKNHGVEEGQLKRSLGMKMDKESKQHIRRQKKKEIKDQHIEDVLGQCDHVHQKREQIADQIQERDRETQHLRSQITNLRDTCSQETEKAQDLFDRLLAALDHFHKRIQNHVVEGNDDIVKMTANF</sequence>
<dbReference type="GO" id="GO:0005634">
    <property type="term" value="C:nucleus"/>
    <property type="evidence" value="ECO:0007669"/>
    <property type="project" value="UniProtKB-SubCell"/>
</dbReference>
<dbReference type="GO" id="GO:0007507">
    <property type="term" value="P:heart development"/>
    <property type="evidence" value="ECO:0007669"/>
    <property type="project" value="Ensembl"/>
</dbReference>
<dbReference type="KEGG" id="stru:115207241"/>
<accession>A0A673WC98</accession>
<protein>
    <submittedName>
        <fullName evidence="14">UF2 component of NDC80 kinetochore complex</fullName>
    </submittedName>
</protein>
<dbReference type="RefSeq" id="XP_029630075.1">
    <property type="nucleotide sequence ID" value="XM_029774215.1"/>
</dbReference>
<evidence type="ECO:0000259" key="13">
    <source>
        <dbReference type="Pfam" id="PF03800"/>
    </source>
</evidence>
<evidence type="ECO:0000256" key="4">
    <source>
        <dbReference type="ARBA" id="ARBA00022454"/>
    </source>
</evidence>